<dbReference type="EMBL" id="CAJVPU010001092">
    <property type="protein sequence ID" value="CAG8470763.1"/>
    <property type="molecule type" value="Genomic_DNA"/>
</dbReference>
<evidence type="ECO:0000313" key="1">
    <source>
        <dbReference type="EMBL" id="CAG8470763.1"/>
    </source>
</evidence>
<name>A0ACA9KGK8_9GLOM</name>
<reference evidence="1" key="1">
    <citation type="submission" date="2021-06" db="EMBL/GenBank/DDBJ databases">
        <authorList>
            <person name="Kallberg Y."/>
            <person name="Tangrot J."/>
            <person name="Rosling A."/>
        </authorList>
    </citation>
    <scope>NUCLEOTIDE SEQUENCE</scope>
    <source>
        <strain evidence="1">IL203A</strain>
    </source>
</reference>
<gene>
    <name evidence="1" type="ORF">DHETER_LOCUS1702</name>
</gene>
<sequence>MYEIYQETFNRKTRKTKHLNKGQQQEHRSQQTVNRYYRRKLRKKTTCSNCGTDGHTVSMCPDVKLLDEKVTALDETGEIFERAEKDEHKSLTHYYQKSSETGNFDGTLQDQCYENESELARADEETYLKALRIFEPDDESGDEADDLKDEKKGEVNDGEHDDDTTTTKKDNEAYEIKHYYENGKRIEKDGDYATYLDCAGNLGYNGDDNEDSNKTDKDDDDNGELNDAEEKHGWYRNYAENDGRSPTPEKDLEITCEIWMRK</sequence>
<comment type="caution">
    <text evidence="1">The sequence shown here is derived from an EMBL/GenBank/DDBJ whole genome shotgun (WGS) entry which is preliminary data.</text>
</comment>
<evidence type="ECO:0000313" key="2">
    <source>
        <dbReference type="Proteomes" id="UP000789702"/>
    </source>
</evidence>
<dbReference type="Proteomes" id="UP000789702">
    <property type="component" value="Unassembled WGS sequence"/>
</dbReference>
<keyword evidence="2" id="KW-1185">Reference proteome</keyword>
<feature type="non-terminal residue" evidence="1">
    <location>
        <position position="262"/>
    </location>
</feature>
<proteinExistence type="predicted"/>
<organism evidence="1 2">
    <name type="scientific">Dentiscutata heterogama</name>
    <dbReference type="NCBI Taxonomy" id="1316150"/>
    <lineage>
        <taxon>Eukaryota</taxon>
        <taxon>Fungi</taxon>
        <taxon>Fungi incertae sedis</taxon>
        <taxon>Mucoromycota</taxon>
        <taxon>Glomeromycotina</taxon>
        <taxon>Glomeromycetes</taxon>
        <taxon>Diversisporales</taxon>
        <taxon>Gigasporaceae</taxon>
        <taxon>Dentiscutata</taxon>
    </lineage>
</organism>
<accession>A0ACA9KGK8</accession>
<protein>
    <submittedName>
        <fullName evidence="1">13619_t:CDS:1</fullName>
    </submittedName>
</protein>